<feature type="domain" description="Uroporphyrinogen decarboxylase (URO-D)" evidence="1">
    <location>
        <begin position="68"/>
        <end position="307"/>
    </location>
</feature>
<dbReference type="EMBL" id="CP071444">
    <property type="protein sequence ID" value="QSX07682.1"/>
    <property type="molecule type" value="Genomic_DNA"/>
</dbReference>
<dbReference type="InterPro" id="IPR000257">
    <property type="entry name" value="Uroporphyrinogen_deCOase"/>
</dbReference>
<accession>A0A974XD76</accession>
<dbReference type="PANTHER" id="PTHR47099">
    <property type="entry name" value="METHYLCOBAMIDE:COM METHYLTRANSFERASE MTBA"/>
    <property type="match status" value="1"/>
</dbReference>
<dbReference type="RefSeq" id="WP_207299024.1">
    <property type="nucleotide sequence ID" value="NZ_CP071444.1"/>
</dbReference>
<dbReference type="KEGG" id="alka:J0B03_07515"/>
<sequence>MLTKRENLIETLRGGKPDRFVKQYEFLNMIMEAAFAMEGIPMQPVEGLSKDSWGITWSFPKGQIGGFPVHDAQHKVIKDITQWEKYVKKPEVPTSKEKWAPAVAHANAIDREQEFVASIYAPGVFEMTHHLMGMEDALMSYYEEPEAMHALLDLITEFELENAEMVIDKLRPDALFHHDDWGSQISSFMSPEMFAEFLVPRYKKIYGFYKANGVELIVHHSDSYAANLVPHMIDVGIDIWQGTMKTNKIPQLIETYGKEISFMGGLHSGEMDFPGWTEELIAQEVEKACKTNGKLHYIPCITHGGPMSHFPGVYEEIDRQIDQMSKEMF</sequence>
<gene>
    <name evidence="2" type="ORF">J0B03_07515</name>
</gene>
<name>A0A974XD76_9FIRM</name>
<dbReference type="InterPro" id="IPR052024">
    <property type="entry name" value="Methanogen_methyltrans"/>
</dbReference>
<reference evidence="2" key="1">
    <citation type="submission" date="2021-03" db="EMBL/GenBank/DDBJ databases">
        <title>Alkalibacter marinus sp. nov., isolated from tidal flat sediment.</title>
        <authorList>
            <person name="Namirimu T."/>
            <person name="Yang J.-A."/>
            <person name="Yang S.-H."/>
            <person name="Kim Y.-J."/>
            <person name="Kwon K.K."/>
        </authorList>
    </citation>
    <scope>NUCLEOTIDE SEQUENCE</scope>
    <source>
        <strain evidence="2">ES005</strain>
    </source>
</reference>
<dbReference type="Gene3D" id="3.20.20.210">
    <property type="match status" value="1"/>
</dbReference>
<dbReference type="Pfam" id="PF01208">
    <property type="entry name" value="URO-D"/>
    <property type="match status" value="1"/>
</dbReference>
<evidence type="ECO:0000313" key="2">
    <source>
        <dbReference type="EMBL" id="QSX07682.1"/>
    </source>
</evidence>
<dbReference type="InterPro" id="IPR038071">
    <property type="entry name" value="UROD/MetE-like_sf"/>
</dbReference>
<dbReference type="PANTHER" id="PTHR47099:SF1">
    <property type="entry name" value="METHYLCOBAMIDE:COM METHYLTRANSFERASE MTBA"/>
    <property type="match status" value="1"/>
</dbReference>
<proteinExistence type="predicted"/>
<dbReference type="Proteomes" id="UP000663499">
    <property type="component" value="Chromosome"/>
</dbReference>
<keyword evidence="3" id="KW-1185">Reference proteome</keyword>
<dbReference type="CDD" id="cd03309">
    <property type="entry name" value="CmuC_like"/>
    <property type="match status" value="1"/>
</dbReference>
<organism evidence="2 3">
    <name type="scientific">Alkalibacter rhizosphaerae</name>
    <dbReference type="NCBI Taxonomy" id="2815577"/>
    <lineage>
        <taxon>Bacteria</taxon>
        <taxon>Bacillati</taxon>
        <taxon>Bacillota</taxon>
        <taxon>Clostridia</taxon>
        <taxon>Eubacteriales</taxon>
        <taxon>Eubacteriaceae</taxon>
        <taxon>Alkalibacter</taxon>
    </lineage>
</organism>
<dbReference type="AlphaFoldDB" id="A0A974XD76"/>
<dbReference type="GO" id="GO:0004853">
    <property type="term" value="F:uroporphyrinogen decarboxylase activity"/>
    <property type="evidence" value="ECO:0007669"/>
    <property type="project" value="InterPro"/>
</dbReference>
<protein>
    <submittedName>
        <fullName evidence="2">Uroporphyrinogen decarboxylase</fullName>
    </submittedName>
</protein>
<evidence type="ECO:0000313" key="3">
    <source>
        <dbReference type="Proteomes" id="UP000663499"/>
    </source>
</evidence>
<evidence type="ECO:0000259" key="1">
    <source>
        <dbReference type="Pfam" id="PF01208"/>
    </source>
</evidence>
<dbReference type="SUPFAM" id="SSF51726">
    <property type="entry name" value="UROD/MetE-like"/>
    <property type="match status" value="1"/>
</dbReference>
<dbReference type="GO" id="GO:0006779">
    <property type="term" value="P:porphyrin-containing compound biosynthetic process"/>
    <property type="evidence" value="ECO:0007669"/>
    <property type="project" value="InterPro"/>
</dbReference>